<dbReference type="Gene3D" id="6.10.20.100">
    <property type="match status" value="1"/>
</dbReference>
<organism evidence="5 6">
    <name type="scientific">Legionella pneumophila</name>
    <dbReference type="NCBI Taxonomy" id="446"/>
    <lineage>
        <taxon>Bacteria</taxon>
        <taxon>Pseudomonadati</taxon>
        <taxon>Pseudomonadota</taxon>
        <taxon>Gammaproteobacteria</taxon>
        <taxon>Legionellales</taxon>
        <taxon>Legionellaceae</taxon>
        <taxon>Legionella</taxon>
    </lineage>
</organism>
<dbReference type="NCBIfam" id="TIGR00075">
    <property type="entry name" value="hypD"/>
    <property type="match status" value="1"/>
</dbReference>
<dbReference type="Pfam" id="PF01924">
    <property type="entry name" value="HypD"/>
    <property type="match status" value="1"/>
</dbReference>
<dbReference type="InterPro" id="IPR042243">
    <property type="entry name" value="HypD_1"/>
</dbReference>
<dbReference type="GO" id="GO:0051604">
    <property type="term" value="P:protein maturation"/>
    <property type="evidence" value="ECO:0007669"/>
    <property type="project" value="TreeGrafter"/>
</dbReference>
<reference evidence="5 6" key="1">
    <citation type="submission" date="2018-02" db="EMBL/GenBank/DDBJ databases">
        <title>Draft genome sequences of four Legionella pneumophila clinical strains isolated in Ontario.</title>
        <authorList>
            <person name="Fortuna A."/>
            <person name="Ramnarine R."/>
            <person name="Li A."/>
            <person name="Frantz C."/>
            <person name="Mallo G."/>
        </authorList>
    </citation>
    <scope>NUCLEOTIDE SEQUENCE [LARGE SCALE GENOMIC DNA]</scope>
    <source>
        <strain evidence="5 6">LG61</strain>
    </source>
</reference>
<dbReference type="Proteomes" id="UP000239239">
    <property type="component" value="Unassembled WGS sequence"/>
</dbReference>
<keyword evidence="2" id="KW-0479">Metal-binding</keyword>
<dbReference type="RefSeq" id="WP_027227503.1">
    <property type="nucleotide sequence ID" value="NZ_CP017601.1"/>
</dbReference>
<evidence type="ECO:0000256" key="4">
    <source>
        <dbReference type="PIRNR" id="PIRNR005622"/>
    </source>
</evidence>
<name>A0A2S6EXM4_LEGPN</name>
<evidence type="ECO:0000313" key="6">
    <source>
        <dbReference type="Proteomes" id="UP000239239"/>
    </source>
</evidence>
<dbReference type="GO" id="GO:0005506">
    <property type="term" value="F:iron ion binding"/>
    <property type="evidence" value="ECO:0007669"/>
    <property type="project" value="TreeGrafter"/>
</dbReference>
<comment type="similarity">
    <text evidence="1 4">Belongs to the HypD family.</text>
</comment>
<dbReference type="InterPro" id="IPR002780">
    <property type="entry name" value="Hyd_form_HypD"/>
</dbReference>
<dbReference type="PANTHER" id="PTHR30149:SF0">
    <property type="entry name" value="HYDROGENASE MATURATION FACTOR HYPD"/>
    <property type="match status" value="1"/>
</dbReference>
<keyword evidence="3" id="KW-0408">Iron</keyword>
<accession>A0A2S6EXM4</accession>
<dbReference type="GO" id="GO:0070025">
    <property type="term" value="F:carbon monoxide binding"/>
    <property type="evidence" value="ECO:0007669"/>
    <property type="project" value="TreeGrafter"/>
</dbReference>
<dbReference type="EMBL" id="PQWY01000016">
    <property type="protein sequence ID" value="PPK29905.1"/>
    <property type="molecule type" value="Genomic_DNA"/>
</dbReference>
<protein>
    <recommendedName>
        <fullName evidence="4">Hydrogenase maturation factor</fullName>
    </recommendedName>
</protein>
<dbReference type="InterPro" id="IPR042244">
    <property type="entry name" value="HypD_2_sf"/>
</dbReference>
<dbReference type="OrthoDB" id="9770424at2"/>
<sequence length="368" mass="40602">MKYIEEFRNGAYAQAIVNEIIATADPQRHYQFMEFCGGHTHAIHRYGIPSLLPNNVEMIHGPGCPVCVLPIARIDKAIALASMPQVILCSYADMLRVPGTGQKSLLTAKAGGADVRMIYSANDALKIAQENPDKDVVFFAIGFETTTPPTAFVIKQAKKLNITNFSVFCNHVLTPIAMESLLQTNEVALDGFIGPAHVSIVIGSYPYEHVCKKYQKPIVISGFEPLDVLHSILMLIQQLNEGRCEVEIQYTRAVNRMGNLLSQQIMAEVLEIRDRFEWRGLGFIPSSALKIKESFSEFDAEQRFELPDSAAQEHKQCLCGEVLRGVKKPTDCKLFAKACLPENPLGSCMVSSEGACAAVYAYGRVNAL</sequence>
<comment type="caution">
    <text evidence="5">The sequence shown here is derived from an EMBL/GenBank/DDBJ whole genome shotgun (WGS) entry which is preliminary data.</text>
</comment>
<evidence type="ECO:0000256" key="1">
    <source>
        <dbReference type="ARBA" id="ARBA00007888"/>
    </source>
</evidence>
<evidence type="ECO:0000256" key="3">
    <source>
        <dbReference type="ARBA" id="ARBA00023004"/>
    </source>
</evidence>
<dbReference type="PIRSF" id="PIRSF005622">
    <property type="entry name" value="Hydrgn_mat_hypD"/>
    <property type="match status" value="1"/>
</dbReference>
<dbReference type="Gene3D" id="3.40.50.11750">
    <property type="entry name" value="HypD, alpha/beta domain 1"/>
    <property type="match status" value="2"/>
</dbReference>
<dbReference type="GO" id="GO:0051539">
    <property type="term" value="F:4 iron, 4 sulfur cluster binding"/>
    <property type="evidence" value="ECO:0007669"/>
    <property type="project" value="TreeGrafter"/>
</dbReference>
<gene>
    <name evidence="5" type="ORF">C3928_12695</name>
</gene>
<dbReference type="PANTHER" id="PTHR30149">
    <property type="entry name" value="HYDROGENASE PROTEIN ASSEMBLY PROTEIN HYPD"/>
    <property type="match status" value="1"/>
</dbReference>
<proteinExistence type="inferred from homology"/>
<dbReference type="AlphaFoldDB" id="A0A2S6EXM4"/>
<evidence type="ECO:0000313" key="5">
    <source>
        <dbReference type="EMBL" id="PPK29905.1"/>
    </source>
</evidence>
<evidence type="ECO:0000256" key="2">
    <source>
        <dbReference type="ARBA" id="ARBA00022723"/>
    </source>
</evidence>